<sequence length="44" mass="5312">MGKKYAKSFQELVNENKKEILNNKEALEKIEERIEKRYDNKKLA</sequence>
<protein>
    <recommendedName>
        <fullName evidence="4">FbpB family small basic protein</fullName>
    </recommendedName>
</protein>
<dbReference type="Proteomes" id="UP000031938">
    <property type="component" value="Unassembled WGS sequence"/>
</dbReference>
<evidence type="ECO:0008006" key="4">
    <source>
        <dbReference type="Google" id="ProtNLM"/>
    </source>
</evidence>
<keyword evidence="1" id="KW-0175">Coiled coil</keyword>
<evidence type="ECO:0000313" key="3">
    <source>
        <dbReference type="Proteomes" id="UP000031938"/>
    </source>
</evidence>
<dbReference type="EMBL" id="JXRP01000018">
    <property type="protein sequence ID" value="KIL45136.1"/>
    <property type="molecule type" value="Genomic_DNA"/>
</dbReference>
<dbReference type="RefSeq" id="WP_106388566.1">
    <property type="nucleotide sequence ID" value="NZ_JXRP01000018.1"/>
</dbReference>
<reference evidence="2 3" key="1">
    <citation type="submission" date="2015-01" db="EMBL/GenBank/DDBJ databases">
        <title>Genome sequencing of Jeotgalibacillus soli.</title>
        <authorList>
            <person name="Goh K.M."/>
            <person name="Chan K.-G."/>
            <person name="Yaakop A.S."/>
            <person name="Ee R."/>
            <person name="Gan H.M."/>
            <person name="Chan C.S."/>
        </authorList>
    </citation>
    <scope>NUCLEOTIDE SEQUENCE [LARGE SCALE GENOMIC DNA]</scope>
    <source>
        <strain evidence="2 3">P9</strain>
    </source>
</reference>
<evidence type="ECO:0000256" key="1">
    <source>
        <dbReference type="SAM" id="Coils"/>
    </source>
</evidence>
<gene>
    <name evidence="2" type="ORF">KP78_26800</name>
</gene>
<dbReference type="PATRIC" id="fig|889306.3.peg.2693"/>
<comment type="caution">
    <text evidence="2">The sequence shown here is derived from an EMBL/GenBank/DDBJ whole genome shotgun (WGS) entry which is preliminary data.</text>
</comment>
<name>A0A0C2VL10_9BACL</name>
<proteinExistence type="predicted"/>
<evidence type="ECO:0000313" key="2">
    <source>
        <dbReference type="EMBL" id="KIL45136.1"/>
    </source>
</evidence>
<dbReference type="AlphaFoldDB" id="A0A0C2VL10"/>
<organism evidence="2 3">
    <name type="scientific">Jeotgalibacillus soli</name>
    <dbReference type="NCBI Taxonomy" id="889306"/>
    <lineage>
        <taxon>Bacteria</taxon>
        <taxon>Bacillati</taxon>
        <taxon>Bacillota</taxon>
        <taxon>Bacilli</taxon>
        <taxon>Bacillales</taxon>
        <taxon>Caryophanaceae</taxon>
        <taxon>Jeotgalibacillus</taxon>
    </lineage>
</organism>
<dbReference type="InterPro" id="IPR025004">
    <property type="entry name" value="SenN/SenS"/>
</dbReference>
<accession>A0A0C2VL10</accession>
<dbReference type="Pfam" id="PF13040">
    <property type="entry name" value="Fur_reg_FbpB"/>
    <property type="match status" value="1"/>
</dbReference>
<keyword evidence="3" id="KW-1185">Reference proteome</keyword>
<feature type="coiled-coil region" evidence="1">
    <location>
        <begin position="9"/>
        <end position="44"/>
    </location>
</feature>